<gene>
    <name evidence="5" type="ORF">EXY25_06015</name>
</gene>
<name>A0ABY1WQ20_9GAMM</name>
<sequence>MLKRSLWLLIVLGLTQFGCSSSSDNQVLSHATVQPSMTTDPSDYQYLIGAGDSLSIFVWGNPDISGPVTVRPDGKITTSLAEDLDAAGKTPFALAREIEKSLKTFIREPRVTVSVGGFVGPFSEQIRVIGEAANPRAINYRKHMTLLDVMIEVGGLTTYAAGNRATLVRVQGGTQQTFSVHLDDLVRDGDISANADVLPGDVIIIPEAWF</sequence>
<evidence type="ECO:0000313" key="6">
    <source>
        <dbReference type="Proteomes" id="UP000292544"/>
    </source>
</evidence>
<evidence type="ECO:0000256" key="2">
    <source>
        <dbReference type="SAM" id="SignalP"/>
    </source>
</evidence>
<dbReference type="Proteomes" id="UP000292544">
    <property type="component" value="Unassembled WGS sequence"/>
</dbReference>
<feature type="signal peptide" evidence="2">
    <location>
        <begin position="1"/>
        <end position="23"/>
    </location>
</feature>
<evidence type="ECO:0000259" key="3">
    <source>
        <dbReference type="Pfam" id="PF02563"/>
    </source>
</evidence>
<dbReference type="Gene3D" id="3.30.1950.10">
    <property type="entry name" value="wza like domain"/>
    <property type="match status" value="1"/>
</dbReference>
<reference evidence="6" key="1">
    <citation type="submission" date="2019-02" db="EMBL/GenBank/DDBJ databases">
        <title>Draft genome sequence of Muricauda sp. 176CP4-71.</title>
        <authorList>
            <person name="Park J.-S."/>
        </authorList>
    </citation>
    <scope>NUCLEOTIDE SEQUENCE [LARGE SCALE GENOMIC DNA]</scope>
    <source>
        <strain evidence="6">176GS2-150</strain>
    </source>
</reference>
<dbReference type="Pfam" id="PF10531">
    <property type="entry name" value="SLBB"/>
    <property type="match status" value="1"/>
</dbReference>
<keyword evidence="1 2" id="KW-0732">Signal</keyword>
<dbReference type="Pfam" id="PF02563">
    <property type="entry name" value="Poly_export"/>
    <property type="match status" value="1"/>
</dbReference>
<dbReference type="Gene3D" id="3.10.560.10">
    <property type="entry name" value="Outer membrane lipoprotein wza domain like"/>
    <property type="match status" value="1"/>
</dbReference>
<evidence type="ECO:0000313" key="5">
    <source>
        <dbReference type="EMBL" id="TAA46808.1"/>
    </source>
</evidence>
<dbReference type="InterPro" id="IPR019554">
    <property type="entry name" value="Soluble_ligand-bd"/>
</dbReference>
<evidence type="ECO:0000256" key="1">
    <source>
        <dbReference type="ARBA" id="ARBA00022729"/>
    </source>
</evidence>
<organism evidence="5 6">
    <name type="scientific">Corallincola spongiicola</name>
    <dbReference type="NCBI Taxonomy" id="2520508"/>
    <lineage>
        <taxon>Bacteria</taxon>
        <taxon>Pseudomonadati</taxon>
        <taxon>Pseudomonadota</taxon>
        <taxon>Gammaproteobacteria</taxon>
        <taxon>Alteromonadales</taxon>
        <taxon>Psychromonadaceae</taxon>
        <taxon>Corallincola</taxon>
    </lineage>
</organism>
<dbReference type="RefSeq" id="WP_130566113.1">
    <property type="nucleotide sequence ID" value="NZ_SHLY01000002.1"/>
</dbReference>
<dbReference type="PANTHER" id="PTHR33619:SF3">
    <property type="entry name" value="POLYSACCHARIDE EXPORT PROTEIN GFCE-RELATED"/>
    <property type="match status" value="1"/>
</dbReference>
<protein>
    <submittedName>
        <fullName evidence="5">Sugar ABC transporter substrate-binding protein</fullName>
    </submittedName>
</protein>
<accession>A0ABY1WQ20</accession>
<dbReference type="InterPro" id="IPR003715">
    <property type="entry name" value="Poly_export_N"/>
</dbReference>
<proteinExistence type="predicted"/>
<keyword evidence="6" id="KW-1185">Reference proteome</keyword>
<comment type="caution">
    <text evidence="5">The sequence shown here is derived from an EMBL/GenBank/DDBJ whole genome shotgun (WGS) entry which is preliminary data.</text>
</comment>
<feature type="domain" description="Soluble ligand binding" evidence="4">
    <location>
        <begin position="126"/>
        <end position="178"/>
    </location>
</feature>
<feature type="chain" id="PRO_5045620951" evidence="2">
    <location>
        <begin position="24"/>
        <end position="210"/>
    </location>
</feature>
<feature type="domain" description="Polysaccharide export protein N-terminal" evidence="3">
    <location>
        <begin position="41"/>
        <end position="115"/>
    </location>
</feature>
<dbReference type="EMBL" id="SHLY01000002">
    <property type="protein sequence ID" value="TAA46808.1"/>
    <property type="molecule type" value="Genomic_DNA"/>
</dbReference>
<dbReference type="PANTHER" id="PTHR33619">
    <property type="entry name" value="POLYSACCHARIDE EXPORT PROTEIN GFCE-RELATED"/>
    <property type="match status" value="1"/>
</dbReference>
<evidence type="ECO:0000259" key="4">
    <source>
        <dbReference type="Pfam" id="PF10531"/>
    </source>
</evidence>
<dbReference type="InterPro" id="IPR049712">
    <property type="entry name" value="Poly_export"/>
</dbReference>
<dbReference type="NCBIfam" id="TIGR03027">
    <property type="entry name" value="pepcterm_export"/>
    <property type="match status" value="1"/>
</dbReference>
<dbReference type="InterPro" id="IPR017477">
    <property type="entry name" value="PEP-CTERM_polysacc_export"/>
</dbReference>